<dbReference type="InterPro" id="IPR050272">
    <property type="entry name" value="Isochorismatase-like_hydrls"/>
</dbReference>
<dbReference type="Proteomes" id="UP000754710">
    <property type="component" value="Unassembled WGS sequence"/>
</dbReference>
<dbReference type="PANTHER" id="PTHR43540">
    <property type="entry name" value="PEROXYUREIDOACRYLATE/UREIDOACRYLATE AMIDOHYDROLASE-RELATED"/>
    <property type="match status" value="1"/>
</dbReference>
<dbReference type="InterPro" id="IPR036380">
    <property type="entry name" value="Isochorismatase-like_sf"/>
</dbReference>
<accession>A0ABS7RGP4</accession>
<dbReference type="Pfam" id="PF00857">
    <property type="entry name" value="Isochorismatase"/>
    <property type="match status" value="1"/>
</dbReference>
<dbReference type="PANTHER" id="PTHR43540:SF6">
    <property type="entry name" value="ISOCHORISMATASE-LIKE DOMAIN-CONTAINING PROTEIN"/>
    <property type="match status" value="1"/>
</dbReference>
<dbReference type="Gene3D" id="3.40.50.850">
    <property type="entry name" value="Isochorismatase-like"/>
    <property type="match status" value="2"/>
</dbReference>
<proteinExistence type="predicted"/>
<dbReference type="EMBL" id="JAIEZQ010000001">
    <property type="protein sequence ID" value="MBY9074194.1"/>
    <property type="molecule type" value="Genomic_DNA"/>
</dbReference>
<organism evidence="3 4">
    <name type="scientific">Nocardioides jiangsuensis</name>
    <dbReference type="NCBI Taxonomy" id="2866161"/>
    <lineage>
        <taxon>Bacteria</taxon>
        <taxon>Bacillati</taxon>
        <taxon>Actinomycetota</taxon>
        <taxon>Actinomycetes</taxon>
        <taxon>Propionibacteriales</taxon>
        <taxon>Nocardioidaceae</taxon>
        <taxon>Nocardioides</taxon>
    </lineage>
</organism>
<sequence length="192" mass="21533">MTDVAHHRWFIEPREIERQESRRGRRHAYEWLDPRRTALVVVDIVPFFAEESAYCRGIVPNVNRLAAELRHQGGTVCWVVPLDVDRADVVVEKTAPSAFFPGKCRLHDLLAQREITTLIVTGTVTNVCVEATVRDASTLDYRVILVADACSAPRDQDHNATLHVVYRTFGDVRSTADVPTLIDQGAPHARPG</sequence>
<evidence type="ECO:0000256" key="1">
    <source>
        <dbReference type="ARBA" id="ARBA00022801"/>
    </source>
</evidence>
<evidence type="ECO:0000313" key="4">
    <source>
        <dbReference type="Proteomes" id="UP000754710"/>
    </source>
</evidence>
<protein>
    <submittedName>
        <fullName evidence="3">Cysteine hydrolase</fullName>
    </submittedName>
</protein>
<dbReference type="RefSeq" id="WP_221023896.1">
    <property type="nucleotide sequence ID" value="NZ_JAIEZQ010000001.1"/>
</dbReference>
<evidence type="ECO:0000313" key="3">
    <source>
        <dbReference type="EMBL" id="MBY9074194.1"/>
    </source>
</evidence>
<dbReference type="SUPFAM" id="SSF52499">
    <property type="entry name" value="Isochorismatase-like hydrolases"/>
    <property type="match status" value="1"/>
</dbReference>
<gene>
    <name evidence="3" type="ORF">K1X13_05085</name>
</gene>
<reference evidence="3 4" key="1">
    <citation type="submission" date="2021-08" db="EMBL/GenBank/DDBJ databases">
        <title>Nocardioides bacterium WL0053 sp. nov., isolated from the sediment.</title>
        <authorList>
            <person name="Wang L."/>
            <person name="Zhang D."/>
            <person name="Zhang A."/>
        </authorList>
    </citation>
    <scope>NUCLEOTIDE SEQUENCE [LARGE SCALE GENOMIC DNA]</scope>
    <source>
        <strain evidence="3 4">WL0053</strain>
    </source>
</reference>
<evidence type="ECO:0000259" key="2">
    <source>
        <dbReference type="Pfam" id="PF00857"/>
    </source>
</evidence>
<dbReference type="InterPro" id="IPR000868">
    <property type="entry name" value="Isochorismatase-like_dom"/>
</dbReference>
<dbReference type="GO" id="GO:0016787">
    <property type="term" value="F:hydrolase activity"/>
    <property type="evidence" value="ECO:0007669"/>
    <property type="project" value="UniProtKB-KW"/>
</dbReference>
<name>A0ABS7RGP4_9ACTN</name>
<keyword evidence="1 3" id="KW-0378">Hydrolase</keyword>
<feature type="domain" description="Isochorismatase-like" evidence="2">
    <location>
        <begin position="82"/>
        <end position="177"/>
    </location>
</feature>
<keyword evidence="4" id="KW-1185">Reference proteome</keyword>
<dbReference type="CDD" id="cd00431">
    <property type="entry name" value="cysteine_hydrolases"/>
    <property type="match status" value="1"/>
</dbReference>
<comment type="caution">
    <text evidence="3">The sequence shown here is derived from an EMBL/GenBank/DDBJ whole genome shotgun (WGS) entry which is preliminary data.</text>
</comment>